<evidence type="ECO:0000313" key="10">
    <source>
        <dbReference type="EMBL" id="CAK9318556.1"/>
    </source>
</evidence>
<dbReference type="NCBIfam" id="TIGR01569">
    <property type="entry name" value="A_tha_TIGR01569"/>
    <property type="match status" value="1"/>
</dbReference>
<feature type="transmembrane region" description="Helical" evidence="8">
    <location>
        <begin position="60"/>
        <end position="82"/>
    </location>
</feature>
<feature type="transmembrane region" description="Helical" evidence="8">
    <location>
        <begin position="9"/>
        <end position="28"/>
    </location>
</feature>
<dbReference type="Proteomes" id="UP001642487">
    <property type="component" value="Chromosome 3"/>
</dbReference>
<keyword evidence="6 8" id="KW-1133">Transmembrane helix</keyword>
<evidence type="ECO:0000313" key="11">
    <source>
        <dbReference type="Proteomes" id="UP001642487"/>
    </source>
</evidence>
<evidence type="ECO:0000256" key="2">
    <source>
        <dbReference type="ARBA" id="ARBA00007651"/>
    </source>
</evidence>
<protein>
    <recommendedName>
        <fullName evidence="8">CASP-like protein</fullName>
    </recommendedName>
</protein>
<reference evidence="10 11" key="1">
    <citation type="submission" date="2024-03" db="EMBL/GenBank/DDBJ databases">
        <authorList>
            <person name="Gkanogiannis A."/>
            <person name="Becerra Lopez-Lavalle L."/>
        </authorList>
    </citation>
    <scope>NUCLEOTIDE SEQUENCE [LARGE SCALE GENOMIC DNA]</scope>
</reference>
<proteinExistence type="inferred from homology"/>
<evidence type="ECO:0000256" key="1">
    <source>
        <dbReference type="ARBA" id="ARBA00004651"/>
    </source>
</evidence>
<accession>A0ABP0YDT5</accession>
<feature type="domain" description="Casparian strip membrane protein" evidence="9">
    <location>
        <begin position="4"/>
        <end position="156"/>
    </location>
</feature>
<keyword evidence="5 8" id="KW-0812">Transmembrane</keyword>
<evidence type="ECO:0000256" key="7">
    <source>
        <dbReference type="ARBA" id="ARBA00023136"/>
    </source>
</evidence>
<dbReference type="InterPro" id="IPR006702">
    <property type="entry name" value="CASP_dom"/>
</dbReference>
<dbReference type="InterPro" id="IPR006459">
    <property type="entry name" value="CASP/CASPL"/>
</dbReference>
<keyword evidence="11" id="KW-1185">Reference proteome</keyword>
<gene>
    <name evidence="10" type="ORF">CITCOLO1_LOCUS10525</name>
</gene>
<dbReference type="PANTHER" id="PTHR36488:SF8">
    <property type="entry name" value="CASP-LIKE PROTEIN 1U1"/>
    <property type="match status" value="1"/>
</dbReference>
<evidence type="ECO:0000256" key="5">
    <source>
        <dbReference type="ARBA" id="ARBA00022692"/>
    </source>
</evidence>
<evidence type="ECO:0000256" key="8">
    <source>
        <dbReference type="RuleBase" id="RU361233"/>
    </source>
</evidence>
<evidence type="ECO:0000259" key="9">
    <source>
        <dbReference type="Pfam" id="PF04535"/>
    </source>
</evidence>
<keyword evidence="7 8" id="KW-0472">Membrane</keyword>
<feature type="transmembrane region" description="Helical" evidence="8">
    <location>
        <begin position="94"/>
        <end position="124"/>
    </location>
</feature>
<comment type="subunit">
    <text evidence="3 8">Homodimer and heterodimers.</text>
</comment>
<dbReference type="PANTHER" id="PTHR36488">
    <property type="entry name" value="CASP-LIKE PROTEIN 1U1"/>
    <property type="match status" value="1"/>
</dbReference>
<organism evidence="10 11">
    <name type="scientific">Citrullus colocynthis</name>
    <name type="common">colocynth</name>
    <dbReference type="NCBI Taxonomy" id="252529"/>
    <lineage>
        <taxon>Eukaryota</taxon>
        <taxon>Viridiplantae</taxon>
        <taxon>Streptophyta</taxon>
        <taxon>Embryophyta</taxon>
        <taxon>Tracheophyta</taxon>
        <taxon>Spermatophyta</taxon>
        <taxon>Magnoliopsida</taxon>
        <taxon>eudicotyledons</taxon>
        <taxon>Gunneridae</taxon>
        <taxon>Pentapetalae</taxon>
        <taxon>rosids</taxon>
        <taxon>fabids</taxon>
        <taxon>Cucurbitales</taxon>
        <taxon>Cucurbitaceae</taxon>
        <taxon>Benincaseae</taxon>
        <taxon>Citrullus</taxon>
    </lineage>
</organism>
<keyword evidence="4 8" id="KW-1003">Cell membrane</keyword>
<name>A0ABP0YDT5_9ROSI</name>
<dbReference type="EMBL" id="OZ021737">
    <property type="protein sequence ID" value="CAK9318556.1"/>
    <property type="molecule type" value="Genomic_DNA"/>
</dbReference>
<comment type="similarity">
    <text evidence="2 8">Belongs to the Casparian strip membrane proteins (CASP) family.</text>
</comment>
<evidence type="ECO:0000256" key="3">
    <source>
        <dbReference type="ARBA" id="ARBA00011489"/>
    </source>
</evidence>
<feature type="transmembrane region" description="Helical" evidence="8">
    <location>
        <begin position="144"/>
        <end position="169"/>
    </location>
</feature>
<evidence type="ECO:0000256" key="4">
    <source>
        <dbReference type="ARBA" id="ARBA00022475"/>
    </source>
</evidence>
<sequence length="174" mass="18658">MSSGGKLEVILRVLGFLLSFLAAIVIGVGKETKVVPITISSQLPPFHIVVVAKWHYLSAFVYHFATNVITSSYGLLSLMLTLSSKNRHNNMLTLLIIVLDTVTVALLSSGTGAAMAIGVMGYQGNSHVRWNKVCDTFGRFCKQVAASAVLSLAGAIVFMLLIILAVVGLQKRPK</sequence>
<comment type="subcellular location">
    <subcellularLocation>
        <location evidence="1 8">Cell membrane</location>
        <topology evidence="1 8">Multi-pass membrane protein</topology>
    </subcellularLocation>
</comment>
<dbReference type="InterPro" id="IPR044173">
    <property type="entry name" value="CASPL"/>
</dbReference>
<evidence type="ECO:0000256" key="6">
    <source>
        <dbReference type="ARBA" id="ARBA00022989"/>
    </source>
</evidence>
<dbReference type="Pfam" id="PF04535">
    <property type="entry name" value="CASP_dom"/>
    <property type="match status" value="1"/>
</dbReference>